<dbReference type="Proteomes" id="UP000789375">
    <property type="component" value="Unassembled WGS sequence"/>
</dbReference>
<feature type="compositionally biased region" description="Polar residues" evidence="1">
    <location>
        <begin position="1"/>
        <end position="10"/>
    </location>
</feature>
<dbReference type="AlphaFoldDB" id="A0A9N8WL95"/>
<feature type="compositionally biased region" description="Low complexity" evidence="1">
    <location>
        <begin position="16"/>
        <end position="37"/>
    </location>
</feature>
<proteinExistence type="predicted"/>
<protein>
    <submittedName>
        <fullName evidence="2">650_t:CDS:1</fullName>
    </submittedName>
</protein>
<feature type="compositionally biased region" description="Basic and acidic residues" evidence="1">
    <location>
        <begin position="129"/>
        <end position="145"/>
    </location>
</feature>
<evidence type="ECO:0000313" key="2">
    <source>
        <dbReference type="EMBL" id="CAG8490504.1"/>
    </source>
</evidence>
<gene>
    <name evidence="2" type="ORF">FMOSSE_LOCUS3504</name>
</gene>
<feature type="compositionally biased region" description="Basic and acidic residues" evidence="1">
    <location>
        <begin position="82"/>
        <end position="114"/>
    </location>
</feature>
<sequence length="175" mass="19425">MTLSESSNNDTETLEETTITTVQPSSPTPSNSSSTSTTKKENEGTNGSSSSSNSSNVGGGKSTKNVPSSTPAINIFSNDGSFLDRFKKMKAEEDEKKKQLEALERKKAFEDRIKNRGKRKNQPTDEESDSKRVSLEDNDREEVLDPKANAYLKEMQKYNERLCKDDAGHVRPLVK</sequence>
<evidence type="ECO:0000256" key="1">
    <source>
        <dbReference type="SAM" id="MobiDB-lite"/>
    </source>
</evidence>
<comment type="caution">
    <text evidence="2">The sequence shown here is derived from an EMBL/GenBank/DDBJ whole genome shotgun (WGS) entry which is preliminary data.</text>
</comment>
<feature type="compositionally biased region" description="Polar residues" evidence="1">
    <location>
        <begin position="66"/>
        <end position="80"/>
    </location>
</feature>
<reference evidence="2" key="1">
    <citation type="submission" date="2021-06" db="EMBL/GenBank/DDBJ databases">
        <authorList>
            <person name="Kallberg Y."/>
            <person name="Tangrot J."/>
            <person name="Rosling A."/>
        </authorList>
    </citation>
    <scope>NUCLEOTIDE SEQUENCE</scope>
    <source>
        <strain evidence="2">87-6 pot B 2015</strain>
    </source>
</reference>
<accession>A0A9N8WL95</accession>
<feature type="region of interest" description="Disordered" evidence="1">
    <location>
        <begin position="1"/>
        <end position="148"/>
    </location>
</feature>
<dbReference type="EMBL" id="CAJVPP010000529">
    <property type="protein sequence ID" value="CAG8490504.1"/>
    <property type="molecule type" value="Genomic_DNA"/>
</dbReference>
<feature type="compositionally biased region" description="Low complexity" evidence="1">
    <location>
        <begin position="44"/>
        <end position="56"/>
    </location>
</feature>
<evidence type="ECO:0000313" key="3">
    <source>
        <dbReference type="Proteomes" id="UP000789375"/>
    </source>
</evidence>
<keyword evidence="3" id="KW-1185">Reference proteome</keyword>
<organism evidence="2 3">
    <name type="scientific">Funneliformis mosseae</name>
    <name type="common">Endomycorrhizal fungus</name>
    <name type="synonym">Glomus mosseae</name>
    <dbReference type="NCBI Taxonomy" id="27381"/>
    <lineage>
        <taxon>Eukaryota</taxon>
        <taxon>Fungi</taxon>
        <taxon>Fungi incertae sedis</taxon>
        <taxon>Mucoromycota</taxon>
        <taxon>Glomeromycotina</taxon>
        <taxon>Glomeromycetes</taxon>
        <taxon>Glomerales</taxon>
        <taxon>Glomeraceae</taxon>
        <taxon>Funneliformis</taxon>
    </lineage>
</organism>
<name>A0A9N8WL95_FUNMO</name>